<dbReference type="Proteomes" id="UP000076420">
    <property type="component" value="Unassembled WGS sequence"/>
</dbReference>
<dbReference type="EnsemblMetazoa" id="BGLB021152-RA">
    <property type="protein sequence ID" value="BGLB021152-PA"/>
    <property type="gene ID" value="BGLB021152"/>
</dbReference>
<name>A0A2C9KLV4_BIOGL</name>
<dbReference type="KEGG" id="bgt:106060475"/>
<reference evidence="1" key="1">
    <citation type="submission" date="2020-05" db="UniProtKB">
        <authorList>
            <consortium name="EnsemblMetazoa"/>
        </authorList>
    </citation>
    <scope>IDENTIFICATION</scope>
    <source>
        <strain evidence="1">BB02</strain>
    </source>
</reference>
<accession>A0A2C9KLV4</accession>
<dbReference type="VEuPathDB" id="VectorBase:BGLB021152"/>
<organism evidence="1 2">
    <name type="scientific">Biomphalaria glabrata</name>
    <name type="common">Bloodfluke planorb</name>
    <name type="synonym">Freshwater snail</name>
    <dbReference type="NCBI Taxonomy" id="6526"/>
    <lineage>
        <taxon>Eukaryota</taxon>
        <taxon>Metazoa</taxon>
        <taxon>Spiralia</taxon>
        <taxon>Lophotrochozoa</taxon>
        <taxon>Mollusca</taxon>
        <taxon>Gastropoda</taxon>
        <taxon>Heterobranchia</taxon>
        <taxon>Euthyneura</taxon>
        <taxon>Panpulmonata</taxon>
        <taxon>Hygrophila</taxon>
        <taxon>Lymnaeoidea</taxon>
        <taxon>Planorbidae</taxon>
        <taxon>Biomphalaria</taxon>
    </lineage>
</organism>
<evidence type="ECO:0000313" key="2">
    <source>
        <dbReference type="Proteomes" id="UP000076420"/>
    </source>
</evidence>
<dbReference type="OrthoDB" id="5801062at2759"/>
<dbReference type="AlphaFoldDB" id="A0A2C9KLV4"/>
<gene>
    <name evidence="1" type="primary">106060475</name>
</gene>
<protein>
    <submittedName>
        <fullName evidence="1">Uncharacterized protein</fullName>
    </submittedName>
</protein>
<proteinExistence type="predicted"/>
<sequence>MARHTEHASQLDQVLSSPIATPAQINKHLIYGRNNKVKEKEKFDDVIIINDEDDKTNTPSPSSSPPLLFPTDLSFLDDLSLLDTFDNAVSENALVSSSNENTFTSRADVLENLSFDMLNKSSDGQI</sequence>
<dbReference type="VEuPathDB" id="VectorBase:BGLAX_049658"/>
<evidence type="ECO:0000313" key="1">
    <source>
        <dbReference type="EnsemblMetazoa" id="BGLB021152-PA"/>
    </source>
</evidence>